<keyword evidence="2" id="KW-1185">Reference proteome</keyword>
<accession>A0A8I6SID0</accession>
<dbReference type="RefSeq" id="XP_024083113.1">
    <property type="nucleotide sequence ID" value="XM_024227345.1"/>
</dbReference>
<organism evidence="1 2">
    <name type="scientific">Cimex lectularius</name>
    <name type="common">Bed bug</name>
    <name type="synonym">Acanthia lectularia</name>
    <dbReference type="NCBI Taxonomy" id="79782"/>
    <lineage>
        <taxon>Eukaryota</taxon>
        <taxon>Metazoa</taxon>
        <taxon>Ecdysozoa</taxon>
        <taxon>Arthropoda</taxon>
        <taxon>Hexapoda</taxon>
        <taxon>Insecta</taxon>
        <taxon>Pterygota</taxon>
        <taxon>Neoptera</taxon>
        <taxon>Paraneoptera</taxon>
        <taxon>Hemiptera</taxon>
        <taxon>Heteroptera</taxon>
        <taxon>Panheteroptera</taxon>
        <taxon>Cimicomorpha</taxon>
        <taxon>Cimicidae</taxon>
        <taxon>Cimex</taxon>
    </lineage>
</organism>
<evidence type="ECO:0000313" key="1">
    <source>
        <dbReference type="EnsemblMetazoa" id="XP_024083113.1"/>
    </source>
</evidence>
<proteinExistence type="predicted"/>
<evidence type="ECO:0000313" key="2">
    <source>
        <dbReference type="Proteomes" id="UP000494040"/>
    </source>
</evidence>
<dbReference type="OrthoDB" id="19501at2759"/>
<protein>
    <submittedName>
        <fullName evidence="1">Uncharacterized protein</fullName>
    </submittedName>
</protein>
<dbReference type="GeneID" id="112127052"/>
<dbReference type="Proteomes" id="UP000494040">
    <property type="component" value="Unassembled WGS sequence"/>
</dbReference>
<sequence>MDLLIDYPSERYFILPNESGECTLREGSVVVNNVSEGEVIDHPQMPDVGHLSHDNKLQAVLLMMKKYPIESEMKLSYFVSSIKSLPEELIDTEFDDSFKKMLISLPEELPKFETLQLELVANPTNVPTNLIDLLFWMLVGLRNPRFIKIPEEHMEDLLSCFTDSSLCPDPIFAFKVCSDPPVQLTKSQILKKHFGYIGCNNGDVFSLLYYWKRSGTKRCFNDQLIHALKHSKGDYCWSKSPFGSVYKTVLVIEYYPHPDLMFVGDKPSPQLSLSLRIPSYEAPCFFHIGSADLVEISYVFIYKNTLFREIIVDYSMEVLDFGTNLFFCMIFICILARTIRNLVHL</sequence>
<dbReference type="AlphaFoldDB" id="A0A8I6SID0"/>
<reference evidence="1" key="1">
    <citation type="submission" date="2022-01" db="UniProtKB">
        <authorList>
            <consortium name="EnsemblMetazoa"/>
        </authorList>
    </citation>
    <scope>IDENTIFICATION</scope>
</reference>
<dbReference type="EnsemblMetazoa" id="XM_024227345.1">
    <property type="protein sequence ID" value="XP_024083113.1"/>
    <property type="gene ID" value="LOC112127052"/>
</dbReference>
<name>A0A8I6SID0_CIMLE</name>
<dbReference type="KEGG" id="clec:112127052"/>